<keyword evidence="1" id="KW-0732">Signal</keyword>
<protein>
    <submittedName>
        <fullName evidence="2">Uncharacterized protein</fullName>
    </submittedName>
</protein>
<evidence type="ECO:0000313" key="3">
    <source>
        <dbReference type="Proteomes" id="UP001152759"/>
    </source>
</evidence>
<name>A0A9P0AFK5_BEMTA</name>
<feature type="chain" id="PRO_5040331144" evidence="1">
    <location>
        <begin position="22"/>
        <end position="156"/>
    </location>
</feature>
<proteinExistence type="predicted"/>
<accession>A0A9P0AFK5</accession>
<reference evidence="2" key="1">
    <citation type="submission" date="2021-12" db="EMBL/GenBank/DDBJ databases">
        <authorList>
            <person name="King R."/>
        </authorList>
    </citation>
    <scope>NUCLEOTIDE SEQUENCE</scope>
</reference>
<dbReference type="OrthoDB" id="7752123at2759"/>
<feature type="signal peptide" evidence="1">
    <location>
        <begin position="1"/>
        <end position="21"/>
    </location>
</feature>
<dbReference type="KEGG" id="btab:109035538"/>
<dbReference type="AlphaFoldDB" id="A0A9P0AFK5"/>
<sequence>MGLQRESKFFVLVSLLCIVHARSKKAVDEDGFQCPNTGTAFNTTLAAYFPDYESGQKSDLVDSRGKKLRTLQDFLDDRAEYVTASMDAELHIEYGTQLCLPELNHHFGRFIPIEVRDSSIELTGLGFGRVDICVRTEEDSYDNSVNRDLTTAILQE</sequence>
<keyword evidence="3" id="KW-1185">Reference proteome</keyword>
<evidence type="ECO:0000313" key="2">
    <source>
        <dbReference type="EMBL" id="CAH0389680.1"/>
    </source>
</evidence>
<gene>
    <name evidence="2" type="ORF">BEMITA_LOCUS8487</name>
</gene>
<evidence type="ECO:0000256" key="1">
    <source>
        <dbReference type="SAM" id="SignalP"/>
    </source>
</evidence>
<organism evidence="2 3">
    <name type="scientific">Bemisia tabaci</name>
    <name type="common">Sweetpotato whitefly</name>
    <name type="synonym">Aleurodes tabaci</name>
    <dbReference type="NCBI Taxonomy" id="7038"/>
    <lineage>
        <taxon>Eukaryota</taxon>
        <taxon>Metazoa</taxon>
        <taxon>Ecdysozoa</taxon>
        <taxon>Arthropoda</taxon>
        <taxon>Hexapoda</taxon>
        <taxon>Insecta</taxon>
        <taxon>Pterygota</taxon>
        <taxon>Neoptera</taxon>
        <taxon>Paraneoptera</taxon>
        <taxon>Hemiptera</taxon>
        <taxon>Sternorrhyncha</taxon>
        <taxon>Aleyrodoidea</taxon>
        <taxon>Aleyrodidae</taxon>
        <taxon>Aleyrodinae</taxon>
        <taxon>Bemisia</taxon>
    </lineage>
</organism>
<dbReference type="EMBL" id="OU963866">
    <property type="protein sequence ID" value="CAH0389680.1"/>
    <property type="molecule type" value="Genomic_DNA"/>
</dbReference>
<dbReference type="Proteomes" id="UP001152759">
    <property type="component" value="Chromosome 5"/>
</dbReference>